<name>A0A7Y8C2J5_9PSED</name>
<proteinExistence type="predicted"/>
<feature type="region of interest" description="Disordered" evidence="1">
    <location>
        <begin position="17"/>
        <end position="36"/>
    </location>
</feature>
<comment type="caution">
    <text evidence="2">The sequence shown here is derived from an EMBL/GenBank/DDBJ whole genome shotgun (WGS) entry which is preliminary data.</text>
</comment>
<evidence type="ECO:0000313" key="2">
    <source>
        <dbReference type="EMBL" id="NWB96392.1"/>
    </source>
</evidence>
<evidence type="ECO:0000256" key="1">
    <source>
        <dbReference type="SAM" id="MobiDB-lite"/>
    </source>
</evidence>
<sequence>MSNEDCDLLPPTALKADVPYAHGSSSANGSASNPAPPLSKLMALRDALVALKGPLSNEPGFRQVIESVLLNNEVHERVLGKRVREAEPRQPAATPATAP</sequence>
<organism evidence="2 3">
    <name type="scientific">Pseudomonas gingeri</name>
    <dbReference type="NCBI Taxonomy" id="117681"/>
    <lineage>
        <taxon>Bacteria</taxon>
        <taxon>Pseudomonadati</taxon>
        <taxon>Pseudomonadota</taxon>
        <taxon>Gammaproteobacteria</taxon>
        <taxon>Pseudomonadales</taxon>
        <taxon>Pseudomonadaceae</taxon>
        <taxon>Pseudomonas</taxon>
    </lineage>
</organism>
<evidence type="ECO:0000313" key="3">
    <source>
        <dbReference type="Proteomes" id="UP000539985"/>
    </source>
</evidence>
<protein>
    <submittedName>
        <fullName evidence="2">Type VI secretion system contractile sheath small subunit</fullName>
    </submittedName>
</protein>
<dbReference type="EMBL" id="JACAQB010000006">
    <property type="protein sequence ID" value="NWB96392.1"/>
    <property type="molecule type" value="Genomic_DNA"/>
</dbReference>
<dbReference type="InterPro" id="IPR008312">
    <property type="entry name" value="T6SS_TssB1"/>
</dbReference>
<accession>A0A7Y8C2J5</accession>
<dbReference type="Pfam" id="PF05591">
    <property type="entry name" value="T6SS_VipA"/>
    <property type="match status" value="1"/>
</dbReference>
<gene>
    <name evidence="2" type="ORF">HX882_10855</name>
</gene>
<feature type="compositionally biased region" description="Low complexity" evidence="1">
    <location>
        <begin position="23"/>
        <end position="33"/>
    </location>
</feature>
<dbReference type="Proteomes" id="UP000539985">
    <property type="component" value="Unassembled WGS sequence"/>
</dbReference>
<reference evidence="2 3" key="1">
    <citation type="submission" date="2020-04" db="EMBL/GenBank/DDBJ databases">
        <title>Molecular characterization of pseudomonads from Agaricus bisporus reveal novel blotch 2 pathogens in Western Europe.</title>
        <authorList>
            <person name="Taparia T."/>
            <person name="Krijger M."/>
            <person name="Haynes E."/>
            <person name="Elpinstone J.G."/>
            <person name="Noble R."/>
            <person name="Van Der Wolf J."/>
        </authorList>
    </citation>
    <scope>NUCLEOTIDE SEQUENCE [LARGE SCALE GENOMIC DNA]</scope>
    <source>
        <strain evidence="2 3">H7001</strain>
    </source>
</reference>
<dbReference type="AlphaFoldDB" id="A0A7Y8C2J5"/>